<gene>
    <name evidence="3" type="ORF">OVN521_LOCUS5837</name>
    <name evidence="2" type="ORF">WKI299_LOCUS23723</name>
</gene>
<protein>
    <submittedName>
        <fullName evidence="3">Uncharacterized protein</fullName>
    </submittedName>
</protein>
<organism evidence="3 4">
    <name type="scientific">Rotaria magnacalcarata</name>
    <dbReference type="NCBI Taxonomy" id="392030"/>
    <lineage>
        <taxon>Eukaryota</taxon>
        <taxon>Metazoa</taxon>
        <taxon>Spiralia</taxon>
        <taxon>Gnathifera</taxon>
        <taxon>Rotifera</taxon>
        <taxon>Eurotatoria</taxon>
        <taxon>Bdelloidea</taxon>
        <taxon>Philodinida</taxon>
        <taxon>Philodinidae</taxon>
        <taxon>Rotaria</taxon>
    </lineage>
</organism>
<reference evidence="3" key="1">
    <citation type="submission" date="2021-02" db="EMBL/GenBank/DDBJ databases">
        <authorList>
            <person name="Nowell W R."/>
        </authorList>
    </citation>
    <scope>NUCLEOTIDE SEQUENCE</scope>
</reference>
<feature type="coiled-coil region" evidence="1">
    <location>
        <begin position="363"/>
        <end position="390"/>
    </location>
</feature>
<evidence type="ECO:0000256" key="1">
    <source>
        <dbReference type="SAM" id="Coils"/>
    </source>
</evidence>
<dbReference type="EMBL" id="CAJNRF010010173">
    <property type="protein sequence ID" value="CAF2117854.1"/>
    <property type="molecule type" value="Genomic_DNA"/>
</dbReference>
<evidence type="ECO:0000313" key="3">
    <source>
        <dbReference type="EMBL" id="CAF3834110.1"/>
    </source>
</evidence>
<keyword evidence="4" id="KW-1185">Reference proteome</keyword>
<sequence>MTTVKCLHEDLLYTIVSKCSSSTDMWHFLQALDYELARMINLRSFWSHIHLSSIQNKHILLSFAKNIAIHCTDLRIDNLNWMIVADMRRLLSNFRSLISFHTGNVSLSNSTLINDIKVLFPFLKYITLLISLDSLTILSSSTRSSSINHDVFKDICASLNEINELKHVSLVLQDKKGACLSDPSARLCFRSVCSYISNMNNNYTLISIEENGYDVKNRFFSLDTSMRPTFEQINLFLLPTLNHLIVYFRPMSNVNLTLNIKDSSVNKLQLQTLVLPCVPSTSDSINILDLYQIQILDLGNVDVKSRTELARLDEILFCHRQNTLRNLTINLNEWQSTRLVVRWKKQGNNKLTTTSTAQFSSVFENCFDNISTLEEEEEEEEDEVEEMETTILSDSPLDIEEPSSTIIEEISLEFIDDTQSSIFQLSFKEVWLNKLTNLNLTGIHCHSIDFKYLFDCLHLLRSLSLSPCLLLYIDQLKCHCQTESTSVPYGMHSLNKNLLSLNLVSHISNMKQSCSMFLDQYKLHCIRHSSIHHYLNNNKLLLFHYEDLIRYSIRRLIRTLDLHHLSIRIPNYELHNDDLNLENSNHLESLVFDVKKVPITFHAKLNHLYSTNIFRCLRRFILITESEFQLTPLLIDRFRQLEIVEIISMNYHLTCSIMNYFQRVLKPANYPNLNTFRFWIGSVDAKHALKHLHKTIRLAFENIKPAFQFDISIVKQSSKLNGTPKCILYDNAHEIHQCFHSLLSTHSYQVSITYSNCLNYKPLYSEQKFDK</sequence>
<dbReference type="Proteomes" id="UP000663866">
    <property type="component" value="Unassembled WGS sequence"/>
</dbReference>
<comment type="caution">
    <text evidence="3">The sequence shown here is derived from an EMBL/GenBank/DDBJ whole genome shotgun (WGS) entry which is preliminary data.</text>
</comment>
<dbReference type="AlphaFoldDB" id="A0A819D8N7"/>
<name>A0A819D8N7_9BILA</name>
<accession>A0A819D8N7</accession>
<dbReference type="Proteomes" id="UP000663856">
    <property type="component" value="Unassembled WGS sequence"/>
</dbReference>
<keyword evidence="1" id="KW-0175">Coiled coil</keyword>
<dbReference type="EMBL" id="CAJOBG010000595">
    <property type="protein sequence ID" value="CAF3834110.1"/>
    <property type="molecule type" value="Genomic_DNA"/>
</dbReference>
<evidence type="ECO:0000313" key="4">
    <source>
        <dbReference type="Proteomes" id="UP000663866"/>
    </source>
</evidence>
<evidence type="ECO:0000313" key="2">
    <source>
        <dbReference type="EMBL" id="CAF2117854.1"/>
    </source>
</evidence>
<proteinExistence type="predicted"/>